<dbReference type="GO" id="GO:0048367">
    <property type="term" value="P:shoot system development"/>
    <property type="evidence" value="ECO:0007669"/>
    <property type="project" value="InterPro"/>
</dbReference>
<protein>
    <recommendedName>
        <fullName evidence="3">DUF241 domain protein</fullName>
    </recommendedName>
</protein>
<dbReference type="STRING" id="56857.A0A200QKC9"/>
<dbReference type="EMBL" id="MVGT01001783">
    <property type="protein sequence ID" value="OVA10891.1"/>
    <property type="molecule type" value="Genomic_DNA"/>
</dbReference>
<accession>A0A200QKC9</accession>
<evidence type="ECO:0008006" key="3">
    <source>
        <dbReference type="Google" id="ProtNLM"/>
    </source>
</evidence>
<dbReference type="GO" id="GO:0048364">
    <property type="term" value="P:root development"/>
    <property type="evidence" value="ECO:0007669"/>
    <property type="project" value="InterPro"/>
</dbReference>
<evidence type="ECO:0000313" key="2">
    <source>
        <dbReference type="Proteomes" id="UP000195402"/>
    </source>
</evidence>
<dbReference type="InterPro" id="IPR004320">
    <property type="entry name" value="BPS1_pln"/>
</dbReference>
<dbReference type="InParanoid" id="A0A200QKC9"/>
<evidence type="ECO:0000313" key="1">
    <source>
        <dbReference type="EMBL" id="OVA10891.1"/>
    </source>
</evidence>
<proteinExistence type="predicted"/>
<sequence>MASSNKIAYHSRSISLPTRSSPLSLTLDKQLCQLRSSELATSSSSSISHNLAGLKDLYECVEDFLSTQDGKCLDTVLDGSIMLLDVCSTTRDVLSQMKQSVQDLQSSIRRRRGADLDLANELNEYMTSRKKVTKVIRKSLGGLKKMQNKNSDDVSVLREVEATTLVVFESVLSFLSGQRSKQSSWSLVSKLMPNKRVAHEGETNEVEKADMALNTLMGHKQNKIVGDVKNVQNLLEALEMSIQDLEEGVDCVFRGLVKTRVSLLNILNQ</sequence>
<gene>
    <name evidence="1" type="ORF">BVC80_8879g35</name>
</gene>
<keyword evidence="2" id="KW-1185">Reference proteome</keyword>
<dbReference type="PANTHER" id="PTHR33070:SF129">
    <property type="entry name" value="DUF241 DOMAIN PROTEIN"/>
    <property type="match status" value="1"/>
</dbReference>
<name>A0A200QKC9_MACCD</name>
<dbReference type="Pfam" id="PF03087">
    <property type="entry name" value="BPS1"/>
    <property type="match status" value="1"/>
</dbReference>
<organism evidence="1 2">
    <name type="scientific">Macleaya cordata</name>
    <name type="common">Five-seeded plume-poppy</name>
    <name type="synonym">Bocconia cordata</name>
    <dbReference type="NCBI Taxonomy" id="56857"/>
    <lineage>
        <taxon>Eukaryota</taxon>
        <taxon>Viridiplantae</taxon>
        <taxon>Streptophyta</taxon>
        <taxon>Embryophyta</taxon>
        <taxon>Tracheophyta</taxon>
        <taxon>Spermatophyta</taxon>
        <taxon>Magnoliopsida</taxon>
        <taxon>Ranunculales</taxon>
        <taxon>Papaveraceae</taxon>
        <taxon>Papaveroideae</taxon>
        <taxon>Macleaya</taxon>
    </lineage>
</organism>
<dbReference type="PANTHER" id="PTHR33070">
    <property type="entry name" value="OS06G0725500 PROTEIN"/>
    <property type="match status" value="1"/>
</dbReference>
<dbReference type="OrthoDB" id="1701699at2759"/>
<dbReference type="OMA" id="DRINCDS"/>
<dbReference type="AlphaFoldDB" id="A0A200QKC9"/>
<comment type="caution">
    <text evidence="1">The sequence shown here is derived from an EMBL/GenBank/DDBJ whole genome shotgun (WGS) entry which is preliminary data.</text>
</comment>
<dbReference type="Proteomes" id="UP000195402">
    <property type="component" value="Unassembled WGS sequence"/>
</dbReference>
<reference evidence="1 2" key="1">
    <citation type="journal article" date="2017" name="Mol. Plant">
        <title>The Genome of Medicinal Plant Macleaya cordata Provides New Insights into Benzylisoquinoline Alkaloids Metabolism.</title>
        <authorList>
            <person name="Liu X."/>
            <person name="Liu Y."/>
            <person name="Huang P."/>
            <person name="Ma Y."/>
            <person name="Qing Z."/>
            <person name="Tang Q."/>
            <person name="Cao H."/>
            <person name="Cheng P."/>
            <person name="Zheng Y."/>
            <person name="Yuan Z."/>
            <person name="Zhou Y."/>
            <person name="Liu J."/>
            <person name="Tang Z."/>
            <person name="Zhuo Y."/>
            <person name="Zhang Y."/>
            <person name="Yu L."/>
            <person name="Huang J."/>
            <person name="Yang P."/>
            <person name="Peng Q."/>
            <person name="Zhang J."/>
            <person name="Jiang W."/>
            <person name="Zhang Z."/>
            <person name="Lin K."/>
            <person name="Ro D.K."/>
            <person name="Chen X."/>
            <person name="Xiong X."/>
            <person name="Shang Y."/>
            <person name="Huang S."/>
            <person name="Zeng J."/>
        </authorList>
    </citation>
    <scope>NUCLEOTIDE SEQUENCE [LARGE SCALE GENOMIC DNA]</scope>
    <source>
        <strain evidence="2">cv. BLH2017</strain>
        <tissue evidence="1">Root</tissue>
    </source>
</reference>